<protein>
    <submittedName>
        <fullName evidence="3">Gfo/Idh/MocA family oxidoreductase</fullName>
    </submittedName>
</protein>
<dbReference type="RefSeq" id="WP_116684384.1">
    <property type="nucleotide sequence ID" value="NZ_QURL01000007.1"/>
</dbReference>
<sequence>MAPRIAVVGCGQWGQNHVRTLAEMRCLAGVADSDAERARGFAERYGVRALTLDEAIEDAEIDALVLALPARLHGPTARRAFAAGKDVLIEKPIALHREDAEATAKAAEDHGRILMVGHVLRFHPVFRKLSELVAQGRIGTLKHLIANRLGLGRFLGMDVIWDLAPHDLSLILHLAGGHPDTIRAKRRTVLSNETDIGDMSFTFPNGVTADVHVSRVSPYRDRRFVAIGTEGMLVFDDLASENEKLLYYGHKVWPNGTGFDFANAPVEYLSYEAGLPLTNELVHFIDCITTRKAPETGADEAVETVRILAEISPLETK</sequence>
<dbReference type="InterPro" id="IPR051450">
    <property type="entry name" value="Gfo/Idh/MocA_Oxidoreductases"/>
</dbReference>
<dbReference type="Proteomes" id="UP000264310">
    <property type="component" value="Unassembled WGS sequence"/>
</dbReference>
<proteinExistence type="predicted"/>
<dbReference type="SUPFAM" id="SSF55347">
    <property type="entry name" value="Glyceraldehyde-3-phosphate dehydrogenase-like, C-terminal domain"/>
    <property type="match status" value="1"/>
</dbReference>
<dbReference type="SUPFAM" id="SSF51735">
    <property type="entry name" value="NAD(P)-binding Rossmann-fold domains"/>
    <property type="match status" value="1"/>
</dbReference>
<feature type="domain" description="GFO/IDH/MocA-like oxidoreductase" evidence="2">
    <location>
        <begin position="126"/>
        <end position="233"/>
    </location>
</feature>
<dbReference type="EMBL" id="QURL01000007">
    <property type="protein sequence ID" value="RFC62446.1"/>
    <property type="molecule type" value="Genomic_DNA"/>
</dbReference>
<dbReference type="PANTHER" id="PTHR43377:SF6">
    <property type="entry name" value="GFO_IDH_MOCA-LIKE OXIDOREDUCTASE N-TERMINAL DOMAIN-CONTAINING PROTEIN"/>
    <property type="match status" value="1"/>
</dbReference>
<dbReference type="PANTHER" id="PTHR43377">
    <property type="entry name" value="BILIVERDIN REDUCTASE A"/>
    <property type="match status" value="1"/>
</dbReference>
<dbReference type="InterPro" id="IPR000683">
    <property type="entry name" value="Gfo/Idh/MocA-like_OxRdtase_N"/>
</dbReference>
<evidence type="ECO:0000313" key="3">
    <source>
        <dbReference type="EMBL" id="RFC62446.1"/>
    </source>
</evidence>
<gene>
    <name evidence="3" type="ORF">DYI37_16625</name>
</gene>
<keyword evidence="4" id="KW-1185">Reference proteome</keyword>
<dbReference type="GO" id="GO:0000166">
    <property type="term" value="F:nucleotide binding"/>
    <property type="evidence" value="ECO:0007669"/>
    <property type="project" value="InterPro"/>
</dbReference>
<dbReference type="AlphaFoldDB" id="A0A371WZT7"/>
<dbReference type="InterPro" id="IPR036291">
    <property type="entry name" value="NAD(P)-bd_dom_sf"/>
</dbReference>
<dbReference type="Gene3D" id="3.30.360.10">
    <property type="entry name" value="Dihydrodipicolinate Reductase, domain 2"/>
    <property type="match status" value="1"/>
</dbReference>
<dbReference type="Gene3D" id="3.40.50.720">
    <property type="entry name" value="NAD(P)-binding Rossmann-like Domain"/>
    <property type="match status" value="1"/>
</dbReference>
<reference evidence="3 4" key="1">
    <citation type="submission" date="2018-08" db="EMBL/GenBank/DDBJ databases">
        <title>Fulvimarina sp. 85, whole genome shotgun sequence.</title>
        <authorList>
            <person name="Tuo L."/>
        </authorList>
    </citation>
    <scope>NUCLEOTIDE SEQUENCE [LARGE SCALE GENOMIC DNA]</scope>
    <source>
        <strain evidence="3 4">85</strain>
    </source>
</reference>
<evidence type="ECO:0000259" key="1">
    <source>
        <dbReference type="Pfam" id="PF01408"/>
    </source>
</evidence>
<dbReference type="OrthoDB" id="9800846at2"/>
<dbReference type="InterPro" id="IPR055170">
    <property type="entry name" value="GFO_IDH_MocA-like_dom"/>
</dbReference>
<evidence type="ECO:0000259" key="2">
    <source>
        <dbReference type="Pfam" id="PF22725"/>
    </source>
</evidence>
<evidence type="ECO:0000313" key="4">
    <source>
        <dbReference type="Proteomes" id="UP000264310"/>
    </source>
</evidence>
<dbReference type="Pfam" id="PF01408">
    <property type="entry name" value="GFO_IDH_MocA"/>
    <property type="match status" value="1"/>
</dbReference>
<organism evidence="3 4">
    <name type="scientific">Fulvimarina endophytica</name>
    <dbReference type="NCBI Taxonomy" id="2293836"/>
    <lineage>
        <taxon>Bacteria</taxon>
        <taxon>Pseudomonadati</taxon>
        <taxon>Pseudomonadota</taxon>
        <taxon>Alphaproteobacteria</taxon>
        <taxon>Hyphomicrobiales</taxon>
        <taxon>Aurantimonadaceae</taxon>
        <taxon>Fulvimarina</taxon>
    </lineage>
</organism>
<name>A0A371WZT7_9HYPH</name>
<comment type="caution">
    <text evidence="3">The sequence shown here is derived from an EMBL/GenBank/DDBJ whole genome shotgun (WGS) entry which is preliminary data.</text>
</comment>
<feature type="domain" description="Gfo/Idh/MocA-like oxidoreductase N-terminal" evidence="1">
    <location>
        <begin position="4"/>
        <end position="118"/>
    </location>
</feature>
<accession>A0A371WZT7</accession>
<dbReference type="Pfam" id="PF22725">
    <property type="entry name" value="GFO_IDH_MocA_C3"/>
    <property type="match status" value="1"/>
</dbReference>